<reference evidence="1" key="1">
    <citation type="submission" date="2023-08" db="EMBL/GenBank/DDBJ databases">
        <title>Pelteobagrus vachellii genome.</title>
        <authorList>
            <person name="Liu H."/>
        </authorList>
    </citation>
    <scope>NUCLEOTIDE SEQUENCE</scope>
    <source>
        <strain evidence="1">PRFRI_2022a</strain>
        <tissue evidence="1">Muscle</tissue>
    </source>
</reference>
<gene>
    <name evidence="1" type="ORF">Q7C36_008516</name>
</gene>
<protein>
    <submittedName>
        <fullName evidence="1">Uncharacterized protein</fullName>
    </submittedName>
</protein>
<name>A0AA88N4B9_TACVA</name>
<organism evidence="1 2">
    <name type="scientific">Tachysurus vachellii</name>
    <name type="common">Darkbarbel catfish</name>
    <name type="synonym">Pelteobagrus vachellii</name>
    <dbReference type="NCBI Taxonomy" id="175792"/>
    <lineage>
        <taxon>Eukaryota</taxon>
        <taxon>Metazoa</taxon>
        <taxon>Chordata</taxon>
        <taxon>Craniata</taxon>
        <taxon>Vertebrata</taxon>
        <taxon>Euteleostomi</taxon>
        <taxon>Actinopterygii</taxon>
        <taxon>Neopterygii</taxon>
        <taxon>Teleostei</taxon>
        <taxon>Ostariophysi</taxon>
        <taxon>Siluriformes</taxon>
        <taxon>Bagridae</taxon>
        <taxon>Tachysurus</taxon>
    </lineage>
</organism>
<comment type="caution">
    <text evidence="1">The sequence shown here is derived from an EMBL/GenBank/DDBJ whole genome shotgun (WGS) entry which is preliminary data.</text>
</comment>
<evidence type="ECO:0000313" key="2">
    <source>
        <dbReference type="Proteomes" id="UP001187315"/>
    </source>
</evidence>
<proteinExistence type="predicted"/>
<accession>A0AA88N4B9</accession>
<dbReference type="AlphaFoldDB" id="A0AA88N4B9"/>
<keyword evidence="2" id="KW-1185">Reference proteome</keyword>
<dbReference type="Proteomes" id="UP001187315">
    <property type="component" value="Unassembled WGS sequence"/>
</dbReference>
<evidence type="ECO:0000313" key="1">
    <source>
        <dbReference type="EMBL" id="KAK2849733.1"/>
    </source>
</evidence>
<dbReference type="EMBL" id="JAVHJS010000008">
    <property type="protein sequence ID" value="KAK2849733.1"/>
    <property type="molecule type" value="Genomic_DNA"/>
</dbReference>
<sequence length="66" mass="7932">MVGVFDGRGFACYAPPLFHKTQRLRFLAAVWSFYNKQFSGHICVRHQRLRPKRRTWAMKETCERMI</sequence>